<dbReference type="SFLD" id="SFLDG01140">
    <property type="entry name" value="C2.B:_Phosphomannomutase_and_P"/>
    <property type="match status" value="1"/>
</dbReference>
<dbReference type="SFLD" id="SFLDS00003">
    <property type="entry name" value="Haloacid_Dehalogenase"/>
    <property type="match status" value="1"/>
</dbReference>
<dbReference type="EMBL" id="ADOG01000036">
    <property type="protein sequence ID" value="EFM91228.1"/>
    <property type="molecule type" value="Genomic_DNA"/>
</dbReference>
<evidence type="ECO:0000313" key="2">
    <source>
        <dbReference type="Proteomes" id="UP000005341"/>
    </source>
</evidence>
<dbReference type="InterPro" id="IPR023214">
    <property type="entry name" value="HAD_sf"/>
</dbReference>
<proteinExistence type="predicted"/>
<dbReference type="PROSITE" id="PS01228">
    <property type="entry name" value="COF_1"/>
    <property type="match status" value="1"/>
</dbReference>
<dbReference type="InterPro" id="IPR036412">
    <property type="entry name" value="HAD-like_sf"/>
</dbReference>
<evidence type="ECO:0000313" key="1">
    <source>
        <dbReference type="EMBL" id="EFM91228.1"/>
    </source>
</evidence>
<dbReference type="Pfam" id="PF08282">
    <property type="entry name" value="Hydrolase_3"/>
    <property type="match status" value="1"/>
</dbReference>
<dbReference type="CDD" id="cd07516">
    <property type="entry name" value="HAD_Pase"/>
    <property type="match status" value="1"/>
</dbReference>
<dbReference type="NCBIfam" id="TIGR01484">
    <property type="entry name" value="HAD-SF-IIB"/>
    <property type="match status" value="1"/>
</dbReference>
<dbReference type="Gene3D" id="3.30.1240.10">
    <property type="match status" value="1"/>
</dbReference>
<dbReference type="AlphaFoldDB" id="A0A828PI13"/>
<dbReference type="GO" id="GO:0016791">
    <property type="term" value="F:phosphatase activity"/>
    <property type="evidence" value="ECO:0007669"/>
    <property type="project" value="TreeGrafter"/>
</dbReference>
<dbReference type="PANTHER" id="PTHR10000">
    <property type="entry name" value="PHOSPHOSERINE PHOSPHATASE"/>
    <property type="match status" value="1"/>
</dbReference>
<dbReference type="PANTHER" id="PTHR10000:SF8">
    <property type="entry name" value="HAD SUPERFAMILY HYDROLASE-LIKE, TYPE 3"/>
    <property type="match status" value="1"/>
</dbReference>
<comment type="caution">
    <text evidence="1">The sequence shown here is derived from an EMBL/GenBank/DDBJ whole genome shotgun (WGS) entry which is preliminary data.</text>
</comment>
<dbReference type="Gene3D" id="3.40.50.1000">
    <property type="entry name" value="HAD superfamily/HAD-like"/>
    <property type="match status" value="1"/>
</dbReference>
<dbReference type="GO" id="GO:0005829">
    <property type="term" value="C:cytosol"/>
    <property type="evidence" value="ECO:0007669"/>
    <property type="project" value="TreeGrafter"/>
</dbReference>
<dbReference type="InterPro" id="IPR006379">
    <property type="entry name" value="HAD-SF_hydro_IIB"/>
</dbReference>
<dbReference type="Proteomes" id="UP000005341">
    <property type="component" value="Unassembled WGS sequence"/>
</dbReference>
<dbReference type="PROSITE" id="PS01229">
    <property type="entry name" value="COF_2"/>
    <property type="match status" value="1"/>
</dbReference>
<sequence>MNNSEMIMKKPLYLAVFSDIDGTLLNTAHQITPLTRQAIQSVMQKGIPFIPVSARPPLAITPYTQQLQSYYPIICYSGALILDQDLSQLYSVVIEQADLNRLDLLLEKYQHLSINHYAGIDWLTNDLENEWTVQESEITGLQAVEKTKNLTDVHKILVMGEAEQIQSLEKLLKQQLPHLAIHRSKNEYLEIMNKQATKSNAIRFMETILNVNQDQVIAFGDNFNDLDMLQYAGLSVAMGNAPEEIKAAAKRVTLSNNDDGIAVVLNEIFN</sequence>
<reference evidence="1 2" key="1">
    <citation type="journal article" date="2010" name="J. Bacteriol.">
        <title>Comparative genomic characterization of Actinobacillus pleuropneumoniae.</title>
        <authorList>
            <person name="Xu Z."/>
            <person name="Chen X."/>
            <person name="Li L."/>
            <person name="Li T."/>
            <person name="Wang S."/>
            <person name="Chen H."/>
            <person name="Zhou R."/>
        </authorList>
    </citation>
    <scope>NUCLEOTIDE SEQUENCE [LARGE SCALE GENOMIC DNA]</scope>
    <source>
        <strain evidence="1 2">Femo</strain>
    </source>
</reference>
<protein>
    <submittedName>
        <fullName evidence="1">Predicted hydrolase of the HAD superfamily</fullName>
    </submittedName>
</protein>
<dbReference type="GO" id="GO:0000287">
    <property type="term" value="F:magnesium ion binding"/>
    <property type="evidence" value="ECO:0007669"/>
    <property type="project" value="UniProtKB-ARBA"/>
</dbReference>
<gene>
    <name evidence="1" type="ORF">appser6_18180</name>
</gene>
<dbReference type="SUPFAM" id="SSF56784">
    <property type="entry name" value="HAD-like"/>
    <property type="match status" value="1"/>
</dbReference>
<dbReference type="RefSeq" id="WP_005599082.1">
    <property type="nucleotide sequence ID" value="NZ_ADOG01000036.1"/>
</dbReference>
<keyword evidence="1" id="KW-0378">Hydrolase</keyword>
<dbReference type="InterPro" id="IPR000150">
    <property type="entry name" value="Cof"/>
</dbReference>
<organism evidence="1 2">
    <name type="scientific">Actinobacillus pleuropneumoniae serovar 6 str. Femo</name>
    <dbReference type="NCBI Taxonomy" id="754256"/>
    <lineage>
        <taxon>Bacteria</taxon>
        <taxon>Pseudomonadati</taxon>
        <taxon>Pseudomonadota</taxon>
        <taxon>Gammaproteobacteria</taxon>
        <taxon>Pasteurellales</taxon>
        <taxon>Pasteurellaceae</taxon>
        <taxon>Actinobacillus</taxon>
    </lineage>
</organism>
<dbReference type="NCBIfam" id="TIGR00099">
    <property type="entry name" value="Cof-subfamily"/>
    <property type="match status" value="1"/>
</dbReference>
<name>A0A828PI13_ACTPL</name>
<accession>A0A828PI13</accession>
<dbReference type="GeneID" id="48599946"/>